<comment type="caution">
    <text evidence="1">The sequence shown here is derived from an EMBL/GenBank/DDBJ whole genome shotgun (WGS) entry which is preliminary data.</text>
</comment>
<organism evidence="1 2">
    <name type="scientific">Muraenolepis orangiensis</name>
    <name type="common">Patagonian moray cod</name>
    <dbReference type="NCBI Taxonomy" id="630683"/>
    <lineage>
        <taxon>Eukaryota</taxon>
        <taxon>Metazoa</taxon>
        <taxon>Chordata</taxon>
        <taxon>Craniata</taxon>
        <taxon>Vertebrata</taxon>
        <taxon>Euteleostomi</taxon>
        <taxon>Actinopterygii</taxon>
        <taxon>Neopterygii</taxon>
        <taxon>Teleostei</taxon>
        <taxon>Neoteleostei</taxon>
        <taxon>Acanthomorphata</taxon>
        <taxon>Zeiogadaria</taxon>
        <taxon>Gadariae</taxon>
        <taxon>Gadiformes</taxon>
        <taxon>Muraenolepidoidei</taxon>
        <taxon>Muraenolepididae</taxon>
        <taxon>Muraenolepis</taxon>
    </lineage>
</organism>
<accession>A0A9Q0EFG9</accession>
<dbReference type="Proteomes" id="UP001148018">
    <property type="component" value="Unassembled WGS sequence"/>
</dbReference>
<proteinExistence type="predicted"/>
<dbReference type="EMBL" id="JANIIK010000042">
    <property type="protein sequence ID" value="KAJ3607117.1"/>
    <property type="molecule type" value="Genomic_DNA"/>
</dbReference>
<gene>
    <name evidence="1" type="ORF">NHX12_026631</name>
</gene>
<evidence type="ECO:0000313" key="1">
    <source>
        <dbReference type="EMBL" id="KAJ3607117.1"/>
    </source>
</evidence>
<sequence length="113" mass="12801">MEAVLYSTVLNSSVPSQPVQMQLSEILGEGRSVPEALVLRVITDRLESPDAQHYGYVLSCLPSMSEECLKMCDQMELIRNLKLPPDIVINIKVSYTLVLVMMYMYHHKDGINE</sequence>
<reference evidence="1" key="1">
    <citation type="submission" date="2022-07" db="EMBL/GenBank/DDBJ databases">
        <title>Chromosome-level genome of Muraenolepis orangiensis.</title>
        <authorList>
            <person name="Kim J."/>
        </authorList>
    </citation>
    <scope>NUCLEOTIDE SEQUENCE</scope>
    <source>
        <strain evidence="1">KU_S4_2022</strain>
        <tissue evidence="1">Muscle</tissue>
    </source>
</reference>
<protein>
    <submittedName>
        <fullName evidence="1">Uncharacterized protein</fullName>
    </submittedName>
</protein>
<dbReference type="OrthoDB" id="439792at2759"/>
<dbReference type="AlphaFoldDB" id="A0A9Q0EFG9"/>
<dbReference type="InterPro" id="IPR027417">
    <property type="entry name" value="P-loop_NTPase"/>
</dbReference>
<keyword evidence="2" id="KW-1185">Reference proteome</keyword>
<name>A0A9Q0EFG9_9TELE</name>
<dbReference type="Gene3D" id="3.40.50.300">
    <property type="entry name" value="P-loop containing nucleotide triphosphate hydrolases"/>
    <property type="match status" value="1"/>
</dbReference>
<evidence type="ECO:0000313" key="2">
    <source>
        <dbReference type="Proteomes" id="UP001148018"/>
    </source>
</evidence>